<evidence type="ECO:0000256" key="2">
    <source>
        <dbReference type="ARBA" id="ARBA00022475"/>
    </source>
</evidence>
<keyword evidence="7" id="KW-1278">Translocase</keyword>
<evidence type="ECO:0000256" key="4">
    <source>
        <dbReference type="ARBA" id="ARBA00022741"/>
    </source>
</evidence>
<keyword evidence="2" id="KW-1003">Cell membrane</keyword>
<dbReference type="Gene3D" id="3.40.50.300">
    <property type="entry name" value="P-loop containing nucleotide triphosphate hydrolases"/>
    <property type="match status" value="1"/>
</dbReference>
<evidence type="ECO:0000313" key="11">
    <source>
        <dbReference type="Proteomes" id="UP000254597"/>
    </source>
</evidence>
<evidence type="ECO:0000256" key="5">
    <source>
        <dbReference type="ARBA" id="ARBA00022748"/>
    </source>
</evidence>
<protein>
    <submittedName>
        <fullName evidence="10">ABC transporter involved in cytochrome c biogenesis ATPase component CcmA</fullName>
        <ecNumber evidence="10">3.6.3.41</ecNumber>
    </submittedName>
</protein>
<keyword evidence="8" id="KW-0472">Membrane</keyword>
<dbReference type="NCBIfam" id="NF010061">
    <property type="entry name" value="PRK13538.1"/>
    <property type="match status" value="1"/>
</dbReference>
<dbReference type="PANTHER" id="PTHR43499">
    <property type="entry name" value="ABC TRANSPORTER I FAMILY MEMBER 1"/>
    <property type="match status" value="1"/>
</dbReference>
<keyword evidence="10" id="KW-0378">Hydrolase</keyword>
<dbReference type="SMART" id="SM00382">
    <property type="entry name" value="AAA"/>
    <property type="match status" value="1"/>
</dbReference>
<evidence type="ECO:0000256" key="7">
    <source>
        <dbReference type="ARBA" id="ARBA00022967"/>
    </source>
</evidence>
<dbReference type="SUPFAM" id="SSF52540">
    <property type="entry name" value="P-loop containing nucleoside triphosphate hydrolases"/>
    <property type="match status" value="1"/>
</dbReference>
<dbReference type="EMBL" id="UGWP01000004">
    <property type="protein sequence ID" value="SUF55116.1"/>
    <property type="molecule type" value="Genomic_DNA"/>
</dbReference>
<keyword evidence="6" id="KW-0067">ATP-binding</keyword>
<sequence length="209" mass="23156">MTMMLEARELHCERDERTLFSGLSFTVGAGEWVQVTGGNGAGKTTLLRLLTGLARPDGGEVYWQGEPLRRVRDSFHHSLLWIGHQPGIKTRLTALENLRFFHHDGDIAQCLDALAQAGLAGFEDVPVAQLSAGQLRRVALARLWLTRAALWVLDEPFTAIDVNGVERLTQRMAQHTAQGGMVILTTHQPLNVETSKVRRIALTSERATQ</sequence>
<name>A0A379QCZ6_SALER</name>
<dbReference type="InterPro" id="IPR005895">
    <property type="entry name" value="ABC_transptr_haem_export_CcmA"/>
</dbReference>
<evidence type="ECO:0000256" key="8">
    <source>
        <dbReference type="ARBA" id="ARBA00023136"/>
    </source>
</evidence>
<dbReference type="InterPro" id="IPR017871">
    <property type="entry name" value="ABC_transporter-like_CS"/>
</dbReference>
<dbReference type="NCBIfam" id="TIGR01189">
    <property type="entry name" value="ccmA"/>
    <property type="match status" value="1"/>
</dbReference>
<dbReference type="CDD" id="cd03231">
    <property type="entry name" value="ABC_CcmA_heme_exporter"/>
    <property type="match status" value="1"/>
</dbReference>
<organism evidence="10 11">
    <name type="scientific">Salmonella enterica</name>
    <name type="common">Salmonella choleraesuis</name>
    <dbReference type="NCBI Taxonomy" id="28901"/>
    <lineage>
        <taxon>Bacteria</taxon>
        <taxon>Pseudomonadati</taxon>
        <taxon>Pseudomonadota</taxon>
        <taxon>Gammaproteobacteria</taxon>
        <taxon>Enterobacterales</taxon>
        <taxon>Enterobacteriaceae</taxon>
        <taxon>Salmonella</taxon>
    </lineage>
</organism>
<dbReference type="GO" id="GO:0017004">
    <property type="term" value="P:cytochrome complex assembly"/>
    <property type="evidence" value="ECO:0007669"/>
    <property type="project" value="UniProtKB-KW"/>
</dbReference>
<keyword evidence="5" id="KW-0201">Cytochrome c-type biogenesis</keyword>
<dbReference type="Pfam" id="PF00005">
    <property type="entry name" value="ABC_tran"/>
    <property type="match status" value="1"/>
</dbReference>
<evidence type="ECO:0000256" key="1">
    <source>
        <dbReference type="ARBA" id="ARBA00022448"/>
    </source>
</evidence>
<evidence type="ECO:0000256" key="3">
    <source>
        <dbReference type="ARBA" id="ARBA00022519"/>
    </source>
</evidence>
<dbReference type="InterPro" id="IPR003439">
    <property type="entry name" value="ABC_transporter-like_ATP-bd"/>
</dbReference>
<dbReference type="GO" id="GO:0022857">
    <property type="term" value="F:transmembrane transporter activity"/>
    <property type="evidence" value="ECO:0007669"/>
    <property type="project" value="InterPro"/>
</dbReference>
<dbReference type="InterPro" id="IPR027417">
    <property type="entry name" value="P-loop_NTPase"/>
</dbReference>
<keyword evidence="1" id="KW-0813">Transport</keyword>
<proteinExistence type="predicted"/>
<feature type="domain" description="ABC transporter" evidence="9">
    <location>
        <begin position="5"/>
        <end position="209"/>
    </location>
</feature>
<evidence type="ECO:0000256" key="6">
    <source>
        <dbReference type="ARBA" id="ARBA00022840"/>
    </source>
</evidence>
<dbReference type="GO" id="GO:0016887">
    <property type="term" value="F:ATP hydrolysis activity"/>
    <property type="evidence" value="ECO:0007669"/>
    <property type="project" value="InterPro"/>
</dbReference>
<gene>
    <name evidence="10" type="primary">ccmA_1</name>
    <name evidence="10" type="ORF">NCTC10252_00285</name>
</gene>
<dbReference type="PROSITE" id="PS00211">
    <property type="entry name" value="ABC_TRANSPORTER_1"/>
    <property type="match status" value="1"/>
</dbReference>
<evidence type="ECO:0000313" key="10">
    <source>
        <dbReference type="EMBL" id="SUF55116.1"/>
    </source>
</evidence>
<dbReference type="AlphaFoldDB" id="A0A379QCZ6"/>
<keyword evidence="4" id="KW-0547">Nucleotide-binding</keyword>
<dbReference type="EC" id="3.6.3.41" evidence="10"/>
<dbReference type="InterPro" id="IPR003593">
    <property type="entry name" value="AAA+_ATPase"/>
</dbReference>
<dbReference type="PROSITE" id="PS50893">
    <property type="entry name" value="ABC_TRANSPORTER_2"/>
    <property type="match status" value="1"/>
</dbReference>
<dbReference type="Proteomes" id="UP000254597">
    <property type="component" value="Unassembled WGS sequence"/>
</dbReference>
<dbReference type="FunFam" id="3.40.50.300:FF:001098">
    <property type="entry name" value="Cytochrome c biogenesis ATP-binding export protein CcmA"/>
    <property type="match status" value="1"/>
</dbReference>
<reference evidence="10 11" key="1">
    <citation type="submission" date="2018-06" db="EMBL/GenBank/DDBJ databases">
        <authorList>
            <consortium name="Pathogen Informatics"/>
            <person name="Doyle S."/>
        </authorList>
    </citation>
    <scope>NUCLEOTIDE SEQUENCE [LARGE SCALE GENOMIC DNA]</scope>
    <source>
        <strain evidence="10 11">NCTC10252</strain>
    </source>
</reference>
<dbReference type="GO" id="GO:0005524">
    <property type="term" value="F:ATP binding"/>
    <property type="evidence" value="ECO:0007669"/>
    <property type="project" value="UniProtKB-KW"/>
</dbReference>
<accession>A0A379QCZ6</accession>
<evidence type="ECO:0000259" key="9">
    <source>
        <dbReference type="PROSITE" id="PS50893"/>
    </source>
</evidence>
<dbReference type="PANTHER" id="PTHR43499:SF1">
    <property type="entry name" value="ABC TRANSPORTER I FAMILY MEMBER 1"/>
    <property type="match status" value="1"/>
</dbReference>
<keyword evidence="3" id="KW-0997">Cell inner membrane</keyword>